<keyword evidence="3" id="KW-1185">Reference proteome</keyword>
<dbReference type="AlphaFoldDB" id="A0A4U5NII9"/>
<gene>
    <name evidence="2" type="ORF">L596_016252</name>
</gene>
<sequence>MRLNVDYRKGEEEEGELDAEEAVPEGVDYGGDPEEDAEHNVDRDMDVALRGVDEDGQGLKMEEIRLFGKLKLTACLDVPSLVLSTCPSDFRLLERVNKVKYQLNVGSKQLLGKQTGRTIVNNCLLVETLKYWILGSKVQTLTGRIRQSINSMIC</sequence>
<evidence type="ECO:0000313" key="3">
    <source>
        <dbReference type="Proteomes" id="UP000298663"/>
    </source>
</evidence>
<comment type="caution">
    <text evidence="2">The sequence shown here is derived from an EMBL/GenBank/DDBJ whole genome shotgun (WGS) entry which is preliminary data.</text>
</comment>
<feature type="compositionally biased region" description="Acidic residues" evidence="1">
    <location>
        <begin position="12"/>
        <end position="23"/>
    </location>
</feature>
<dbReference type="Proteomes" id="UP000298663">
    <property type="component" value="Unassembled WGS sequence"/>
</dbReference>
<feature type="compositionally biased region" description="Basic and acidic residues" evidence="1">
    <location>
        <begin position="1"/>
        <end position="11"/>
    </location>
</feature>
<evidence type="ECO:0000256" key="1">
    <source>
        <dbReference type="SAM" id="MobiDB-lite"/>
    </source>
</evidence>
<dbReference type="EMBL" id="AZBU02000004">
    <property type="protein sequence ID" value="TKR82543.1"/>
    <property type="molecule type" value="Genomic_DNA"/>
</dbReference>
<organism evidence="2 3">
    <name type="scientific">Steinernema carpocapsae</name>
    <name type="common">Entomopathogenic nematode</name>
    <dbReference type="NCBI Taxonomy" id="34508"/>
    <lineage>
        <taxon>Eukaryota</taxon>
        <taxon>Metazoa</taxon>
        <taxon>Ecdysozoa</taxon>
        <taxon>Nematoda</taxon>
        <taxon>Chromadorea</taxon>
        <taxon>Rhabditida</taxon>
        <taxon>Tylenchina</taxon>
        <taxon>Panagrolaimomorpha</taxon>
        <taxon>Strongyloidoidea</taxon>
        <taxon>Steinernematidae</taxon>
        <taxon>Steinernema</taxon>
    </lineage>
</organism>
<evidence type="ECO:0000313" key="2">
    <source>
        <dbReference type="EMBL" id="TKR82543.1"/>
    </source>
</evidence>
<protein>
    <submittedName>
        <fullName evidence="2">Uncharacterized protein</fullName>
    </submittedName>
</protein>
<reference evidence="2 3" key="1">
    <citation type="journal article" date="2015" name="Genome Biol.">
        <title>Comparative genomics of Steinernema reveals deeply conserved gene regulatory networks.</title>
        <authorList>
            <person name="Dillman A.R."/>
            <person name="Macchietto M."/>
            <person name="Porter C.F."/>
            <person name="Rogers A."/>
            <person name="Williams B."/>
            <person name="Antoshechkin I."/>
            <person name="Lee M.M."/>
            <person name="Goodwin Z."/>
            <person name="Lu X."/>
            <person name="Lewis E.E."/>
            <person name="Goodrich-Blair H."/>
            <person name="Stock S.P."/>
            <person name="Adams B.J."/>
            <person name="Sternberg P.W."/>
            <person name="Mortazavi A."/>
        </authorList>
    </citation>
    <scope>NUCLEOTIDE SEQUENCE [LARGE SCALE GENOMIC DNA]</scope>
    <source>
        <strain evidence="2 3">ALL</strain>
    </source>
</reference>
<accession>A0A4U5NII9</accession>
<name>A0A4U5NII9_STECR</name>
<proteinExistence type="predicted"/>
<feature type="region of interest" description="Disordered" evidence="1">
    <location>
        <begin position="1"/>
        <end position="38"/>
    </location>
</feature>
<reference evidence="2 3" key="2">
    <citation type="journal article" date="2019" name="G3 (Bethesda)">
        <title>Hybrid Assembly of the Genome of the Entomopathogenic Nematode Steinernema carpocapsae Identifies the X-Chromosome.</title>
        <authorList>
            <person name="Serra L."/>
            <person name="Macchietto M."/>
            <person name="Macias-Munoz A."/>
            <person name="McGill C.J."/>
            <person name="Rodriguez I.M."/>
            <person name="Rodriguez B."/>
            <person name="Murad R."/>
            <person name="Mortazavi A."/>
        </authorList>
    </citation>
    <scope>NUCLEOTIDE SEQUENCE [LARGE SCALE GENOMIC DNA]</scope>
    <source>
        <strain evidence="2 3">ALL</strain>
    </source>
</reference>